<dbReference type="Proteomes" id="UP001155241">
    <property type="component" value="Unassembled WGS sequence"/>
</dbReference>
<gene>
    <name evidence="3" type="ORF">NG895_01895</name>
</gene>
<evidence type="ECO:0000259" key="2">
    <source>
        <dbReference type="Pfam" id="PF07596"/>
    </source>
</evidence>
<dbReference type="EMBL" id="JAMXLR010000006">
    <property type="protein sequence ID" value="MCO6042648.1"/>
    <property type="molecule type" value="Genomic_DNA"/>
</dbReference>
<protein>
    <submittedName>
        <fullName evidence="3">DUF1559 domain-containing protein</fullName>
    </submittedName>
</protein>
<proteinExistence type="predicted"/>
<sequence length="274" mass="31190">MEPAATEATDSTRGQNVAPRTRRWSRWIWPVLLLALLVLLFRGYEQANREARKNSCKNYLRSVGLSLQSYQDWHGSLPPAHLVDSTGTPTHSWRTIISPSIFYDLETDYFAQLDLSKPWDDPVNTAVLDRYVGTIQCPEREERQSKLTPYVAVVGEGTPWPTPMTGDKLPVPLTDEQRAANRNATRAIDHPAKILVVEWPESDIQWTEPRDLSVEEFLKWFETQRGEPTIHPGDSILYLGDDFEAHELPLETSVAEVRALLMADGEDIARPRED</sequence>
<dbReference type="InterPro" id="IPR011453">
    <property type="entry name" value="DUF1559"/>
</dbReference>
<evidence type="ECO:0000313" key="4">
    <source>
        <dbReference type="Proteomes" id="UP001155241"/>
    </source>
</evidence>
<evidence type="ECO:0000256" key="1">
    <source>
        <dbReference type="SAM" id="Phobius"/>
    </source>
</evidence>
<accession>A0A9X2F6N6</accession>
<keyword evidence="1" id="KW-0472">Membrane</keyword>
<name>A0A9X2F6N6_9BACT</name>
<reference evidence="3" key="1">
    <citation type="submission" date="2022-06" db="EMBL/GenBank/DDBJ databases">
        <title>Aeoliella straminimaris, a novel planctomycete from sediments.</title>
        <authorList>
            <person name="Vitorino I.R."/>
            <person name="Lage O.M."/>
        </authorList>
    </citation>
    <scope>NUCLEOTIDE SEQUENCE</scope>
    <source>
        <strain evidence="3">ICT_H6.2</strain>
    </source>
</reference>
<feature type="transmembrane region" description="Helical" evidence="1">
    <location>
        <begin position="27"/>
        <end position="44"/>
    </location>
</feature>
<comment type="caution">
    <text evidence="3">The sequence shown here is derived from an EMBL/GenBank/DDBJ whole genome shotgun (WGS) entry which is preliminary data.</text>
</comment>
<dbReference type="AlphaFoldDB" id="A0A9X2F6N6"/>
<organism evidence="3 4">
    <name type="scientific">Aeoliella straminimaris</name>
    <dbReference type="NCBI Taxonomy" id="2954799"/>
    <lineage>
        <taxon>Bacteria</taxon>
        <taxon>Pseudomonadati</taxon>
        <taxon>Planctomycetota</taxon>
        <taxon>Planctomycetia</taxon>
        <taxon>Pirellulales</taxon>
        <taxon>Lacipirellulaceae</taxon>
        <taxon>Aeoliella</taxon>
    </lineage>
</organism>
<dbReference type="Pfam" id="PF07596">
    <property type="entry name" value="SBP_bac_10"/>
    <property type="match status" value="1"/>
</dbReference>
<evidence type="ECO:0000313" key="3">
    <source>
        <dbReference type="EMBL" id="MCO6042648.1"/>
    </source>
</evidence>
<keyword evidence="1" id="KW-0812">Transmembrane</keyword>
<keyword evidence="1" id="KW-1133">Transmembrane helix</keyword>
<dbReference type="RefSeq" id="WP_252850744.1">
    <property type="nucleotide sequence ID" value="NZ_JAMXLR010000006.1"/>
</dbReference>
<feature type="domain" description="DUF1559" evidence="2">
    <location>
        <begin position="46"/>
        <end position="149"/>
    </location>
</feature>
<keyword evidence="4" id="KW-1185">Reference proteome</keyword>